<dbReference type="InterPro" id="IPR023772">
    <property type="entry name" value="DNA-bd_HTH_TetR-type_CS"/>
</dbReference>
<gene>
    <name evidence="6" type="ORF">DFJ69_4169</name>
</gene>
<dbReference type="GO" id="GO:0045892">
    <property type="term" value="P:negative regulation of DNA-templated transcription"/>
    <property type="evidence" value="ECO:0007669"/>
    <property type="project" value="UniProtKB-ARBA"/>
</dbReference>
<evidence type="ECO:0000256" key="2">
    <source>
        <dbReference type="ARBA" id="ARBA00023125"/>
    </source>
</evidence>
<feature type="DNA-binding region" description="H-T-H motif" evidence="4">
    <location>
        <begin position="50"/>
        <end position="69"/>
    </location>
</feature>
<keyword evidence="3" id="KW-0804">Transcription</keyword>
<dbReference type="PANTHER" id="PTHR30055">
    <property type="entry name" value="HTH-TYPE TRANSCRIPTIONAL REGULATOR RUTR"/>
    <property type="match status" value="1"/>
</dbReference>
<evidence type="ECO:0000313" key="6">
    <source>
        <dbReference type="EMBL" id="REE98676.1"/>
    </source>
</evidence>
<evidence type="ECO:0000256" key="3">
    <source>
        <dbReference type="ARBA" id="ARBA00023163"/>
    </source>
</evidence>
<proteinExistence type="predicted"/>
<dbReference type="PRINTS" id="PR00455">
    <property type="entry name" value="HTHTETR"/>
</dbReference>
<dbReference type="PROSITE" id="PS50977">
    <property type="entry name" value="HTH_TETR_2"/>
    <property type="match status" value="1"/>
</dbReference>
<dbReference type="PROSITE" id="PS01081">
    <property type="entry name" value="HTH_TETR_1"/>
    <property type="match status" value="1"/>
</dbReference>
<dbReference type="GO" id="GO:0000976">
    <property type="term" value="F:transcription cis-regulatory region binding"/>
    <property type="evidence" value="ECO:0007669"/>
    <property type="project" value="TreeGrafter"/>
</dbReference>
<dbReference type="AlphaFoldDB" id="A0A3D9SRT2"/>
<evidence type="ECO:0000256" key="1">
    <source>
        <dbReference type="ARBA" id="ARBA00023015"/>
    </source>
</evidence>
<dbReference type="EMBL" id="QTTT01000001">
    <property type="protein sequence ID" value="REE98676.1"/>
    <property type="molecule type" value="Genomic_DNA"/>
</dbReference>
<reference evidence="6 7" key="1">
    <citation type="submission" date="2018-08" db="EMBL/GenBank/DDBJ databases">
        <title>Sequencing the genomes of 1000 actinobacteria strains.</title>
        <authorList>
            <person name="Klenk H.-P."/>
        </authorList>
    </citation>
    <scope>NUCLEOTIDE SEQUENCE [LARGE SCALE GENOMIC DNA]</scope>
    <source>
        <strain evidence="6 7">DSM 43927</strain>
    </source>
</reference>
<protein>
    <submittedName>
        <fullName evidence="6">TetR family transcriptional regulator</fullName>
    </submittedName>
</protein>
<dbReference type="InterPro" id="IPR050109">
    <property type="entry name" value="HTH-type_TetR-like_transc_reg"/>
</dbReference>
<evidence type="ECO:0000313" key="7">
    <source>
        <dbReference type="Proteomes" id="UP000256661"/>
    </source>
</evidence>
<dbReference type="PANTHER" id="PTHR30055:SF158">
    <property type="entry name" value="POSSIBLE TRANSCRIPTIONAL REGULATORY PROTEIN (PROBABLY TETR-FAMILY)"/>
    <property type="match status" value="1"/>
</dbReference>
<keyword evidence="2 4" id="KW-0238">DNA-binding</keyword>
<keyword evidence="7" id="KW-1185">Reference proteome</keyword>
<evidence type="ECO:0000256" key="4">
    <source>
        <dbReference type="PROSITE-ProRule" id="PRU00335"/>
    </source>
</evidence>
<dbReference type="FunFam" id="1.10.10.60:FF:000141">
    <property type="entry name" value="TetR family transcriptional regulator"/>
    <property type="match status" value="1"/>
</dbReference>
<dbReference type="InterPro" id="IPR009057">
    <property type="entry name" value="Homeodomain-like_sf"/>
</dbReference>
<accession>A0A3D9SRT2</accession>
<dbReference type="SUPFAM" id="SSF46689">
    <property type="entry name" value="Homeodomain-like"/>
    <property type="match status" value="1"/>
</dbReference>
<name>A0A3D9SRT2_9ACTN</name>
<evidence type="ECO:0000259" key="5">
    <source>
        <dbReference type="PROSITE" id="PS50977"/>
    </source>
</evidence>
<dbReference type="InterPro" id="IPR001647">
    <property type="entry name" value="HTH_TetR"/>
</dbReference>
<dbReference type="SUPFAM" id="SSF48498">
    <property type="entry name" value="Tetracyclin repressor-like, C-terminal domain"/>
    <property type="match status" value="1"/>
</dbReference>
<dbReference type="Pfam" id="PF21943">
    <property type="entry name" value="TetR_C_46"/>
    <property type="match status" value="1"/>
</dbReference>
<dbReference type="InterPro" id="IPR054129">
    <property type="entry name" value="DesT_TetR_C"/>
</dbReference>
<keyword evidence="1" id="KW-0805">Transcription regulation</keyword>
<comment type="caution">
    <text evidence="6">The sequence shown here is derived from an EMBL/GenBank/DDBJ whole genome shotgun (WGS) entry which is preliminary data.</text>
</comment>
<organism evidence="6 7">
    <name type="scientific">Thermomonospora umbrina</name>
    <dbReference type="NCBI Taxonomy" id="111806"/>
    <lineage>
        <taxon>Bacteria</taxon>
        <taxon>Bacillati</taxon>
        <taxon>Actinomycetota</taxon>
        <taxon>Actinomycetes</taxon>
        <taxon>Streptosporangiales</taxon>
        <taxon>Thermomonosporaceae</taxon>
        <taxon>Thermomonospora</taxon>
    </lineage>
</organism>
<dbReference type="Gene3D" id="1.10.357.10">
    <property type="entry name" value="Tetracycline Repressor, domain 2"/>
    <property type="match status" value="1"/>
</dbReference>
<sequence length="236" mass="26089">MVGLGVRLVPVSGPTAKPQRRRRMSRAERERQMLDVAKEVFGERGFRATSMDEIAERCGVSKPMLYEYFGSKDGLLMAAIDRSKAELYEATLAAVEGAATPQDMVWRGMLAFFEFMDQHSRSFAMLLQEPLVMPSSTGEAIEQTRRQQSGLIAPVIAALCPGLPDLAVEAYAEIIIGGCERLVLWRLDHPEISAADAARYMTDFTWNGLKNHLAEPLSTSGRVVPRSERSPVEEAG</sequence>
<dbReference type="InterPro" id="IPR036271">
    <property type="entry name" value="Tet_transcr_reg_TetR-rel_C_sf"/>
</dbReference>
<dbReference type="Pfam" id="PF00440">
    <property type="entry name" value="TetR_N"/>
    <property type="match status" value="1"/>
</dbReference>
<dbReference type="Proteomes" id="UP000256661">
    <property type="component" value="Unassembled WGS sequence"/>
</dbReference>
<feature type="domain" description="HTH tetR-type" evidence="5">
    <location>
        <begin position="27"/>
        <end position="87"/>
    </location>
</feature>
<dbReference type="GO" id="GO:0003700">
    <property type="term" value="F:DNA-binding transcription factor activity"/>
    <property type="evidence" value="ECO:0007669"/>
    <property type="project" value="TreeGrafter"/>
</dbReference>